<dbReference type="SUPFAM" id="SSF46785">
    <property type="entry name" value="Winged helix' DNA-binding domain"/>
    <property type="match status" value="1"/>
</dbReference>
<dbReference type="PROSITE" id="PS50987">
    <property type="entry name" value="HTH_ARSR_2"/>
    <property type="match status" value="1"/>
</dbReference>
<keyword evidence="3" id="KW-0804">Transcription</keyword>
<evidence type="ECO:0000256" key="1">
    <source>
        <dbReference type="ARBA" id="ARBA00023015"/>
    </source>
</evidence>
<evidence type="ECO:0000259" key="4">
    <source>
        <dbReference type="PROSITE" id="PS50987"/>
    </source>
</evidence>
<dbReference type="EMBL" id="JAGVRK010000001">
    <property type="protein sequence ID" value="MBS2968547.1"/>
    <property type="molecule type" value="Genomic_DNA"/>
</dbReference>
<dbReference type="InterPro" id="IPR018656">
    <property type="entry name" value="DUF2087"/>
</dbReference>
<dbReference type="InterPro" id="IPR036390">
    <property type="entry name" value="WH_DNA-bd_sf"/>
</dbReference>
<name>A0ABS5LCS9_9BACI</name>
<dbReference type="InterPro" id="IPR001845">
    <property type="entry name" value="HTH_ArsR_DNA-bd_dom"/>
</dbReference>
<dbReference type="SMART" id="SM00418">
    <property type="entry name" value="HTH_ARSR"/>
    <property type="match status" value="1"/>
</dbReference>
<keyword evidence="1" id="KW-0805">Transcription regulation</keyword>
<dbReference type="InterPro" id="IPR011991">
    <property type="entry name" value="ArsR-like_HTH"/>
</dbReference>
<keyword evidence="6" id="KW-1185">Reference proteome</keyword>
<dbReference type="Pfam" id="PF09860">
    <property type="entry name" value="DUF2087"/>
    <property type="match status" value="1"/>
</dbReference>
<dbReference type="PRINTS" id="PR00778">
    <property type="entry name" value="HTHARSR"/>
</dbReference>
<keyword evidence="2" id="KW-0238">DNA-binding</keyword>
<dbReference type="PANTHER" id="PTHR33154:SF33">
    <property type="entry name" value="TRANSCRIPTIONAL REPRESSOR SDPR"/>
    <property type="match status" value="1"/>
</dbReference>
<dbReference type="Pfam" id="PF01022">
    <property type="entry name" value="HTH_5"/>
    <property type="match status" value="1"/>
</dbReference>
<comment type="caution">
    <text evidence="5">The sequence shown here is derived from an EMBL/GenBank/DDBJ whole genome shotgun (WGS) entry which is preliminary data.</text>
</comment>
<evidence type="ECO:0000256" key="3">
    <source>
        <dbReference type="ARBA" id="ARBA00023163"/>
    </source>
</evidence>
<organism evidence="5 6">
    <name type="scientific">Metabacillus flavus</name>
    <dbReference type="NCBI Taxonomy" id="2823519"/>
    <lineage>
        <taxon>Bacteria</taxon>
        <taxon>Bacillati</taxon>
        <taxon>Bacillota</taxon>
        <taxon>Bacilli</taxon>
        <taxon>Bacillales</taxon>
        <taxon>Bacillaceae</taxon>
        <taxon>Metabacillus</taxon>
    </lineage>
</organism>
<sequence length="194" mass="22552">MQLNRLVQFHKAMGDPTRLRIIAILSDGPKHGQALAGILGLTPPTITHHLTKLKEMNLVHQKREKNTIYYFLQDKVIEKHASDIVQLMQPKEGNGMKELTGEHMKVVHNYLTKDGKLKTIPSQRKRKLMVLFYIAKEFEPGRKYTEKEINEAIKVYHEDFATIRREFIVNGIMYRDNSIYELNPKELWAGIEGN</sequence>
<evidence type="ECO:0000256" key="2">
    <source>
        <dbReference type="ARBA" id="ARBA00023125"/>
    </source>
</evidence>
<accession>A0ABS5LCS9</accession>
<proteinExistence type="predicted"/>
<dbReference type="PANTHER" id="PTHR33154">
    <property type="entry name" value="TRANSCRIPTIONAL REGULATOR, ARSR FAMILY"/>
    <property type="match status" value="1"/>
</dbReference>
<dbReference type="Proteomes" id="UP000682403">
    <property type="component" value="Unassembled WGS sequence"/>
</dbReference>
<dbReference type="Gene3D" id="1.10.10.10">
    <property type="entry name" value="Winged helix-like DNA-binding domain superfamily/Winged helix DNA-binding domain"/>
    <property type="match status" value="1"/>
</dbReference>
<feature type="domain" description="HTH arsR-type" evidence="4">
    <location>
        <begin position="1"/>
        <end position="92"/>
    </location>
</feature>
<evidence type="ECO:0000313" key="6">
    <source>
        <dbReference type="Proteomes" id="UP000682403"/>
    </source>
</evidence>
<protein>
    <submittedName>
        <fullName evidence="5">Metalloregulator ArsR/SmtB family transcription factor</fullName>
    </submittedName>
</protein>
<reference evidence="5 6" key="1">
    <citation type="submission" date="2021-04" db="EMBL/GenBank/DDBJ databases">
        <title>Metabacillus sp. strain KIGAM252 whole genome sequence.</title>
        <authorList>
            <person name="Seo M.-J."/>
            <person name="Cho E.-S."/>
            <person name="Hwang C.Y."/>
            <person name="Yoon D.J."/>
        </authorList>
    </citation>
    <scope>NUCLEOTIDE SEQUENCE [LARGE SCALE GENOMIC DNA]</scope>
    <source>
        <strain evidence="5 6">KIGAM252</strain>
    </source>
</reference>
<dbReference type="RefSeq" id="WP_211557425.1">
    <property type="nucleotide sequence ID" value="NZ_JAGVRK010000001.1"/>
</dbReference>
<dbReference type="NCBIfam" id="NF033788">
    <property type="entry name" value="HTH_metalloreg"/>
    <property type="match status" value="1"/>
</dbReference>
<dbReference type="InterPro" id="IPR036388">
    <property type="entry name" value="WH-like_DNA-bd_sf"/>
</dbReference>
<dbReference type="CDD" id="cd00090">
    <property type="entry name" value="HTH_ARSR"/>
    <property type="match status" value="1"/>
</dbReference>
<dbReference type="InterPro" id="IPR051081">
    <property type="entry name" value="HTH_MetalResp_TranReg"/>
</dbReference>
<gene>
    <name evidence="5" type="ORF">J9317_07230</name>
</gene>
<evidence type="ECO:0000313" key="5">
    <source>
        <dbReference type="EMBL" id="MBS2968547.1"/>
    </source>
</evidence>